<dbReference type="EMBL" id="DUFG01000002">
    <property type="protein sequence ID" value="HIH07788.1"/>
    <property type="molecule type" value="Genomic_DNA"/>
</dbReference>
<dbReference type="AlphaFoldDB" id="A0A7J4IQM1"/>
<reference evidence="2" key="1">
    <citation type="journal article" date="2020" name="bioRxiv">
        <title>A rank-normalized archaeal taxonomy based on genome phylogeny resolves widespread incomplete and uneven classifications.</title>
        <authorList>
            <person name="Rinke C."/>
            <person name="Chuvochina M."/>
            <person name="Mussig A.J."/>
            <person name="Chaumeil P.-A."/>
            <person name="Waite D.W."/>
            <person name="Whitman W.B."/>
            <person name="Parks D.H."/>
            <person name="Hugenholtz P."/>
        </authorList>
    </citation>
    <scope>NUCLEOTIDE SEQUENCE [LARGE SCALE GENOMIC DNA]</scope>
</reference>
<name>A0A7J4IQM1_9ARCH</name>
<accession>A0A7J4IQM1</accession>
<dbReference type="Proteomes" id="UP000577419">
    <property type="component" value="Unassembled WGS sequence"/>
</dbReference>
<proteinExistence type="predicted"/>
<evidence type="ECO:0000313" key="2">
    <source>
        <dbReference type="Proteomes" id="UP000577419"/>
    </source>
</evidence>
<gene>
    <name evidence="1" type="ORF">HA237_00290</name>
</gene>
<evidence type="ECO:0000313" key="1">
    <source>
        <dbReference type="EMBL" id="HIH07788.1"/>
    </source>
</evidence>
<comment type="caution">
    <text evidence="1">The sequence shown here is derived from an EMBL/GenBank/DDBJ whole genome shotgun (WGS) entry which is preliminary data.</text>
</comment>
<sequence length="135" mass="15888">MVLPRPLARFGNKRPLRYQPLKKGLKLIALEEKCPRMMSEIYEVEALLDNTLNFLEKNPSKKQRNIKEKLKKLREDWKRIQEGIFQDFAEITNDYTSRNIAERSVVNDALKIRGQIQKLSELLPGLSKHLSRKQN</sequence>
<organism evidence="1 2">
    <name type="scientific">Candidatus Iainarchaeum sp</name>
    <dbReference type="NCBI Taxonomy" id="3101447"/>
    <lineage>
        <taxon>Archaea</taxon>
        <taxon>Candidatus Iainarchaeota</taxon>
        <taxon>Candidatus Iainarchaeia</taxon>
        <taxon>Candidatus Iainarchaeales</taxon>
        <taxon>Candidatus Iainarchaeaceae</taxon>
        <taxon>Candidatus Iainarchaeum</taxon>
    </lineage>
</organism>
<protein>
    <submittedName>
        <fullName evidence="1">Uncharacterized protein</fullName>
    </submittedName>
</protein>